<dbReference type="EMBL" id="JACLHY010000005">
    <property type="protein sequence ID" value="MBC8767720.1"/>
    <property type="molecule type" value="Genomic_DNA"/>
</dbReference>
<organism evidence="3 4">
    <name type="scientific">Arenibacter arenosicollis</name>
    <dbReference type="NCBI Taxonomy" id="2762274"/>
    <lineage>
        <taxon>Bacteria</taxon>
        <taxon>Pseudomonadati</taxon>
        <taxon>Bacteroidota</taxon>
        <taxon>Flavobacteriia</taxon>
        <taxon>Flavobacteriales</taxon>
        <taxon>Flavobacteriaceae</taxon>
        <taxon>Arenibacter</taxon>
    </lineage>
</organism>
<gene>
    <name evidence="3" type="ORF">H4O18_06920</name>
</gene>
<comment type="caution">
    <text evidence="3">The sequence shown here is derived from an EMBL/GenBank/DDBJ whole genome shotgun (WGS) entry which is preliminary data.</text>
</comment>
<reference evidence="3 4" key="1">
    <citation type="submission" date="2020-08" db="EMBL/GenBank/DDBJ databases">
        <title>Arenibacter gaetbuli sp. nov., isolated from a sand dune.</title>
        <authorList>
            <person name="Park S."/>
            <person name="Yoon J.-H."/>
        </authorList>
    </citation>
    <scope>NUCLEOTIDE SEQUENCE [LARGE SCALE GENOMIC DNA]</scope>
    <source>
        <strain evidence="3 4">BSSL-BM3</strain>
    </source>
</reference>
<dbReference type="InterPro" id="IPR050190">
    <property type="entry name" value="UPF0213_domain"/>
</dbReference>
<dbReference type="Pfam" id="PF01541">
    <property type="entry name" value="GIY-YIG"/>
    <property type="match status" value="1"/>
</dbReference>
<dbReference type="CDD" id="cd10449">
    <property type="entry name" value="GIY-YIG_SLX1_like"/>
    <property type="match status" value="1"/>
</dbReference>
<dbReference type="Gene3D" id="3.40.1440.10">
    <property type="entry name" value="GIY-YIG endonuclease"/>
    <property type="match status" value="1"/>
</dbReference>
<evidence type="ECO:0000256" key="1">
    <source>
        <dbReference type="ARBA" id="ARBA00007435"/>
    </source>
</evidence>
<evidence type="ECO:0000259" key="2">
    <source>
        <dbReference type="PROSITE" id="PS50164"/>
    </source>
</evidence>
<accession>A0ABR7QKM5</accession>
<dbReference type="PANTHER" id="PTHR34477:SF1">
    <property type="entry name" value="UPF0213 PROTEIN YHBQ"/>
    <property type="match status" value="1"/>
</dbReference>
<dbReference type="PANTHER" id="PTHR34477">
    <property type="entry name" value="UPF0213 PROTEIN YHBQ"/>
    <property type="match status" value="1"/>
</dbReference>
<protein>
    <submittedName>
        <fullName evidence="3">GIY-YIG nuclease family protein</fullName>
    </submittedName>
</protein>
<evidence type="ECO:0000313" key="4">
    <source>
        <dbReference type="Proteomes" id="UP000618952"/>
    </source>
</evidence>
<dbReference type="Proteomes" id="UP000618952">
    <property type="component" value="Unassembled WGS sequence"/>
</dbReference>
<proteinExistence type="inferred from homology"/>
<dbReference type="InterPro" id="IPR035901">
    <property type="entry name" value="GIY-YIG_endonuc_sf"/>
</dbReference>
<evidence type="ECO:0000313" key="3">
    <source>
        <dbReference type="EMBL" id="MBC8767720.1"/>
    </source>
</evidence>
<dbReference type="PROSITE" id="PS50164">
    <property type="entry name" value="GIY_YIG"/>
    <property type="match status" value="1"/>
</dbReference>
<dbReference type="RefSeq" id="WP_187582799.1">
    <property type="nucleotide sequence ID" value="NZ_JACLHY010000005.1"/>
</dbReference>
<name>A0ABR7QKM5_9FLAO</name>
<comment type="similarity">
    <text evidence="1">Belongs to the UPF0213 family.</text>
</comment>
<dbReference type="SUPFAM" id="SSF82771">
    <property type="entry name" value="GIY-YIG endonuclease"/>
    <property type="match status" value="1"/>
</dbReference>
<dbReference type="InterPro" id="IPR000305">
    <property type="entry name" value="GIY-YIG_endonuc"/>
</dbReference>
<sequence>MDYVVYILFSETADRYYVGQTNNIEKRLVTHNNGGKKYTSKGRPWILINTYPCKNRIEAIQLEGKIKKRGIKRYLDEK</sequence>
<keyword evidence="4" id="KW-1185">Reference proteome</keyword>
<feature type="domain" description="GIY-YIG" evidence="2">
    <location>
        <begin position="1"/>
        <end position="77"/>
    </location>
</feature>